<comment type="cofactor">
    <cofactor evidence="1 4">
        <name>pyridoxal 5'-phosphate</name>
        <dbReference type="ChEBI" id="CHEBI:597326"/>
    </cofactor>
</comment>
<dbReference type="AlphaFoldDB" id="A0A4V3IY18"/>
<sequence length="381" mass="39292">MTTNGTARMSIYSDLGLEPAINASGKMTALGGSVLAREVTEAMAAAGREHVVIADLMVEAGRWIAGVVGTEDACVSSGASSGVAIAVASLIAGTDKHLIQGLPGRVGRPFEVVIQKGHSVDFGAPITQMIALGGGQAVEAGSVNRVEVSDLRGAIGPDTAAVMFVQSHHTVHKGMVSLEETIRVAHERGIPVILDAAAEDDLQRWALSGADIVVFSGGKAIGGPTSGILCGSRELMTAARAQYAGIARPMKVGKEQVMGLIAALTLGGVSDTDARAEGEGQRARMQALATRLAEHPGIDAFVEQDDAGRQIFRTVFTVRPESGTTAPRVAAALASSHPPMYLRDNKAAAGQLALDPRPLSADEEIILLDRLDDILSAAAAA</sequence>
<keyword evidence="5" id="KW-0808">Transferase</keyword>
<evidence type="ECO:0000313" key="6">
    <source>
        <dbReference type="Proteomes" id="UP000298468"/>
    </source>
</evidence>
<dbReference type="Proteomes" id="UP000298468">
    <property type="component" value="Unassembled WGS sequence"/>
</dbReference>
<evidence type="ECO:0000256" key="1">
    <source>
        <dbReference type="ARBA" id="ARBA00001933"/>
    </source>
</evidence>
<protein>
    <submittedName>
        <fullName evidence="5">Aminotransferase class V-fold PLP-dependent enzyme</fullName>
    </submittedName>
</protein>
<accession>A0A4V3IY18</accession>
<evidence type="ECO:0000256" key="2">
    <source>
        <dbReference type="ARBA" id="ARBA00022898"/>
    </source>
</evidence>
<gene>
    <name evidence="5" type="ORF">E3T61_00565</name>
</gene>
<dbReference type="OrthoDB" id="9815233at2"/>
<evidence type="ECO:0000256" key="4">
    <source>
        <dbReference type="PIRSR" id="PIRSR618319-50"/>
    </source>
</evidence>
<keyword evidence="5" id="KW-0032">Aminotransferase</keyword>
<evidence type="ECO:0000256" key="3">
    <source>
        <dbReference type="ARBA" id="ARBA00044507"/>
    </source>
</evidence>
<dbReference type="GO" id="GO:0008483">
    <property type="term" value="F:transaminase activity"/>
    <property type="evidence" value="ECO:0007669"/>
    <property type="project" value="UniProtKB-KW"/>
</dbReference>
<dbReference type="PANTHER" id="PTHR32328">
    <property type="entry name" value="L-SERYL-TRNA(SEC) SELENIUM TRANSFERASE"/>
    <property type="match status" value="1"/>
</dbReference>
<proteinExistence type="inferred from homology"/>
<dbReference type="Gene3D" id="3.40.640.10">
    <property type="entry name" value="Type I PLP-dependent aspartate aminotransferase-like (Major domain)"/>
    <property type="match status" value="1"/>
</dbReference>
<keyword evidence="6" id="KW-1185">Reference proteome</keyword>
<evidence type="ECO:0000313" key="5">
    <source>
        <dbReference type="EMBL" id="TFD95164.1"/>
    </source>
</evidence>
<organism evidence="5 6">
    <name type="scientific">Cryobacterium lactosi</name>
    <dbReference type="NCBI Taxonomy" id="1259202"/>
    <lineage>
        <taxon>Bacteria</taxon>
        <taxon>Bacillati</taxon>
        <taxon>Actinomycetota</taxon>
        <taxon>Actinomycetes</taxon>
        <taxon>Micrococcales</taxon>
        <taxon>Microbacteriaceae</taxon>
        <taxon>Cryobacterium</taxon>
    </lineage>
</organism>
<dbReference type="GO" id="GO:0004125">
    <property type="term" value="F:L-seryl-tRNA(Sec) selenium transferase activity"/>
    <property type="evidence" value="ECO:0007669"/>
    <property type="project" value="TreeGrafter"/>
</dbReference>
<keyword evidence="2 4" id="KW-0663">Pyridoxal phosphate</keyword>
<dbReference type="EMBL" id="SOHM01000002">
    <property type="protein sequence ID" value="TFD95164.1"/>
    <property type="molecule type" value="Genomic_DNA"/>
</dbReference>
<feature type="modified residue" description="N6-(pyridoxal phosphate)lysine" evidence="4">
    <location>
        <position position="219"/>
    </location>
</feature>
<dbReference type="Pfam" id="PF03841">
    <property type="entry name" value="SelA"/>
    <property type="match status" value="1"/>
</dbReference>
<reference evidence="5 6" key="1">
    <citation type="submission" date="2019-03" db="EMBL/GenBank/DDBJ databases">
        <title>Genomics of glacier-inhabiting Cryobacterium strains.</title>
        <authorList>
            <person name="Liu Q."/>
            <person name="Xin Y.-H."/>
        </authorList>
    </citation>
    <scope>NUCLEOTIDE SEQUENCE [LARGE SCALE GENOMIC DNA]</scope>
    <source>
        <strain evidence="5 6">Sr59</strain>
    </source>
</reference>
<comment type="caution">
    <text evidence="5">The sequence shown here is derived from an EMBL/GenBank/DDBJ whole genome shotgun (WGS) entry which is preliminary data.</text>
</comment>
<dbReference type="InterPro" id="IPR015424">
    <property type="entry name" value="PyrdxlP-dep_Trfase"/>
</dbReference>
<comment type="similarity">
    <text evidence="3">Belongs to the SelA family.</text>
</comment>
<name>A0A4V3IY18_9MICO</name>
<dbReference type="PANTHER" id="PTHR32328:SF0">
    <property type="entry name" value="L-SERYL-TRNA(SEC) SELENIUM TRANSFERASE"/>
    <property type="match status" value="1"/>
</dbReference>
<dbReference type="InterPro" id="IPR018319">
    <property type="entry name" value="SelA-like"/>
</dbReference>
<dbReference type="SUPFAM" id="SSF53383">
    <property type="entry name" value="PLP-dependent transferases"/>
    <property type="match status" value="1"/>
</dbReference>
<dbReference type="InterPro" id="IPR015421">
    <property type="entry name" value="PyrdxlP-dep_Trfase_major"/>
</dbReference>